<dbReference type="EMBL" id="JBHSBC010000021">
    <property type="protein sequence ID" value="MFC3982825.1"/>
    <property type="molecule type" value="Genomic_DNA"/>
</dbReference>
<reference evidence="2" key="1">
    <citation type="journal article" date="2019" name="Int. J. Syst. Evol. Microbiol.">
        <title>The Global Catalogue of Microorganisms (GCM) 10K type strain sequencing project: providing services to taxonomists for standard genome sequencing and annotation.</title>
        <authorList>
            <consortium name="The Broad Institute Genomics Platform"/>
            <consortium name="The Broad Institute Genome Sequencing Center for Infectious Disease"/>
            <person name="Wu L."/>
            <person name="Ma J."/>
        </authorList>
    </citation>
    <scope>NUCLEOTIDE SEQUENCE [LARGE SCALE GENOMIC DNA]</scope>
    <source>
        <strain evidence="2">TBRC 7912</strain>
    </source>
</reference>
<organism evidence="1 2">
    <name type="scientific">Streptosporangium jomthongense</name>
    <dbReference type="NCBI Taxonomy" id="1193683"/>
    <lineage>
        <taxon>Bacteria</taxon>
        <taxon>Bacillati</taxon>
        <taxon>Actinomycetota</taxon>
        <taxon>Actinomycetes</taxon>
        <taxon>Streptosporangiales</taxon>
        <taxon>Streptosporangiaceae</taxon>
        <taxon>Streptosporangium</taxon>
    </lineage>
</organism>
<comment type="caution">
    <text evidence="1">The sequence shown here is derived from an EMBL/GenBank/DDBJ whole genome shotgun (WGS) entry which is preliminary data.</text>
</comment>
<keyword evidence="2" id="KW-1185">Reference proteome</keyword>
<sequence>MLRLIDLLVSLVTHLSRRTADLVDVALARTGEPGGGAAGLAMWARYRTAQALLERAADQVRPGDELTVQVAPWIRCLVPDPLDPMQDADLFDTDPEESTHAH</sequence>
<evidence type="ECO:0000313" key="2">
    <source>
        <dbReference type="Proteomes" id="UP001595698"/>
    </source>
</evidence>
<evidence type="ECO:0000313" key="1">
    <source>
        <dbReference type="EMBL" id="MFC3982825.1"/>
    </source>
</evidence>
<name>A0ABV8F5V4_9ACTN</name>
<protein>
    <submittedName>
        <fullName evidence="1">Uncharacterized protein</fullName>
    </submittedName>
</protein>
<dbReference type="Proteomes" id="UP001595698">
    <property type="component" value="Unassembled WGS sequence"/>
</dbReference>
<accession>A0ABV8F5V4</accession>
<gene>
    <name evidence="1" type="ORF">ACFOYY_21995</name>
</gene>
<proteinExistence type="predicted"/>